<protein>
    <submittedName>
        <fullName evidence="3">Uncharacterized protein</fullName>
    </submittedName>
</protein>
<dbReference type="KEGG" id="tfl:RPIT_11515"/>
<reference evidence="3 5" key="1">
    <citation type="journal article" date="2016" name="Int. J. Syst. Evol. Microbiol.">
        <title>Tessaracoccus flavus sp. nov., isolated from the drainage system of a lindane-producing factory.</title>
        <authorList>
            <person name="Kumari R."/>
            <person name="Singh P."/>
            <person name="Schumann P."/>
            <person name="Lal R."/>
        </authorList>
    </citation>
    <scope>NUCLEOTIDE SEQUENCE [LARGE SCALE GENOMIC DNA]</scope>
    <source>
        <strain evidence="3 5">RP1T</strain>
    </source>
</reference>
<gene>
    <name evidence="3" type="ORF">RPIT_08155</name>
    <name evidence="4" type="ORF">RPIT_11515</name>
</gene>
<dbReference type="EMBL" id="CP019605">
    <property type="protein sequence ID" value="AQP44775.1"/>
    <property type="molecule type" value="Genomic_DNA"/>
</dbReference>
<feature type="region of interest" description="Disordered" evidence="1">
    <location>
        <begin position="64"/>
        <end position="132"/>
    </location>
</feature>
<dbReference type="EMBL" id="CP019605">
    <property type="protein sequence ID" value="AQP45347.1"/>
    <property type="molecule type" value="Genomic_DNA"/>
</dbReference>
<dbReference type="STRING" id="1610493.RPIT_08155"/>
<keyword evidence="2" id="KW-0472">Membrane</keyword>
<dbReference type="RefSeq" id="WP_093665149.1">
    <property type="nucleotide sequence ID" value="NZ_CP019605.1"/>
</dbReference>
<organism evidence="3 5">
    <name type="scientific">Tessaracoccus flavus</name>
    <dbReference type="NCBI Taxonomy" id="1610493"/>
    <lineage>
        <taxon>Bacteria</taxon>
        <taxon>Bacillati</taxon>
        <taxon>Actinomycetota</taxon>
        <taxon>Actinomycetes</taxon>
        <taxon>Propionibacteriales</taxon>
        <taxon>Propionibacteriaceae</taxon>
        <taxon>Tessaracoccus</taxon>
    </lineage>
</organism>
<feature type="transmembrane region" description="Helical" evidence="2">
    <location>
        <begin position="35"/>
        <end position="54"/>
    </location>
</feature>
<evidence type="ECO:0000256" key="2">
    <source>
        <dbReference type="SAM" id="Phobius"/>
    </source>
</evidence>
<proteinExistence type="predicted"/>
<dbReference type="Proteomes" id="UP000188324">
    <property type="component" value="Chromosome"/>
</dbReference>
<evidence type="ECO:0000313" key="5">
    <source>
        <dbReference type="Proteomes" id="UP000188324"/>
    </source>
</evidence>
<accession>A0A1Q2CFF0</accession>
<keyword evidence="5" id="KW-1185">Reference proteome</keyword>
<dbReference type="AlphaFoldDB" id="A0A1Q2CFF0"/>
<evidence type="ECO:0000256" key="1">
    <source>
        <dbReference type="SAM" id="MobiDB-lite"/>
    </source>
</evidence>
<reference evidence="3" key="2">
    <citation type="submission" date="2017-02" db="EMBL/GenBank/DDBJ databases">
        <authorList>
            <person name="Peterson S.W."/>
        </authorList>
    </citation>
    <scope>NUCLEOTIDE SEQUENCE</scope>
    <source>
        <strain evidence="3">RP1T</strain>
    </source>
</reference>
<name>A0A1Q2CFF0_9ACTN</name>
<feature type="compositionally biased region" description="Polar residues" evidence="1">
    <location>
        <begin position="85"/>
        <end position="94"/>
    </location>
</feature>
<keyword evidence="2" id="KW-1133">Transmembrane helix</keyword>
<evidence type="ECO:0000313" key="4">
    <source>
        <dbReference type="EMBL" id="AQP45347.1"/>
    </source>
</evidence>
<feature type="compositionally biased region" description="Low complexity" evidence="1">
    <location>
        <begin position="65"/>
        <end position="84"/>
    </location>
</feature>
<dbReference type="OrthoDB" id="3734208at2"/>
<keyword evidence="2" id="KW-0812">Transmembrane</keyword>
<evidence type="ECO:0000313" key="3">
    <source>
        <dbReference type="EMBL" id="AQP44775.1"/>
    </source>
</evidence>
<sequence>MNDKLSDAFKSVIPEPPPTTGWVAGARRKRRNTRLAISGVAAAAVVALAIPVALNLPSVREPLVASPAPTPSATASSEPTQTPSVAPTQTSSPEPTIALTDIPSPDPVESPGAPSEPGPTLEPAGSDVPGSWACYNEDGRAPLLNANTGEDLPTGVGRAFLCGDGHEGFGVVGPLDPLVIEPDRIIELFEAQPEYVEVPDCGYEASDPYRIVLEYLNGDKWIISGYGEECQPLTDGTTQKAGEGFRDKVVALWQEQRAAVSPPAPPAATDALNCAPAQYPMIPMTLGDATAGIFCSQLDQEDPVEKVVLAPELVDRLVQAATSEAVAGYPEAAPGEASGTLILTNGWGDIFPVMRHGDQYAYVGDSEMMVWTPQDELAQALDNAFG</sequence>
<dbReference type="KEGG" id="tfl:RPIT_08155"/>
<feature type="region of interest" description="Disordered" evidence="1">
    <location>
        <begin position="1"/>
        <end position="23"/>
    </location>
</feature>